<evidence type="ECO:0000256" key="3">
    <source>
        <dbReference type="ARBA" id="ARBA00012438"/>
    </source>
</evidence>
<dbReference type="InterPro" id="IPR005467">
    <property type="entry name" value="His_kinase_dom"/>
</dbReference>
<dbReference type="EMBL" id="DSUJ01000008">
    <property type="protein sequence ID" value="HFI90522.1"/>
    <property type="molecule type" value="Genomic_DNA"/>
</dbReference>
<dbReference type="PROSITE" id="PS50885">
    <property type="entry name" value="HAMP"/>
    <property type="match status" value="1"/>
</dbReference>
<dbReference type="SUPFAM" id="SSF158472">
    <property type="entry name" value="HAMP domain-like"/>
    <property type="match status" value="1"/>
</dbReference>
<evidence type="ECO:0000256" key="4">
    <source>
        <dbReference type="ARBA" id="ARBA00022553"/>
    </source>
</evidence>
<dbReference type="EC" id="2.7.13.3" evidence="3"/>
<evidence type="ECO:0000256" key="7">
    <source>
        <dbReference type="ARBA" id="ARBA00022777"/>
    </source>
</evidence>
<keyword evidence="11" id="KW-0472">Membrane</keyword>
<gene>
    <name evidence="14" type="ORF">ENS31_03200</name>
</gene>
<sequence>MKVTILNKLSTRLIVIFLMIFLVTLGVYSFYTIVMIHDKLGEACTQNAYNISDVIKKSTRYGMLLNSREHVEQIINTIATEKGVMKIRIFNKNGMIAYSSDSTELKTTVDLQHTACNACHSIKPIPTTLPVKDLINKSEGSLVLVNPIINEQACYNAECHAHKSTDKLLGIISVQMSTETVDSIIKQSTNIFITGIVVTFLLLIIATIVTVRYSVNNPLRKVFEGIQEIGKGNLNYRIELERKDELGLMAKEFNSMTEKLKSAYDEIKDWNENLNKKVEQKNQELKNIYEQIVQVEKLASLGKLSATVAHELNNPLEGILTYCKLVTKKLEKLGDKEKYEEIIKILQLIADESSRCGRIVKDLLQFSHQDEIQFVHSSIKDIINRALKLMSHHFQINNVTVKTDFKLEDIYVECDAQRVEQALIAILVNAVEAMPDGGTITISLAKEMDNAVIRISDEGKGIPPEVLPHIFEPFFTTKDKVKDTGLGLAVVYGIIQQHGGKVFVEQTSIKGTTFKISLPINHSKQNGKEA</sequence>
<proteinExistence type="predicted"/>
<dbReference type="Pfam" id="PF00512">
    <property type="entry name" value="HisKA"/>
    <property type="match status" value="1"/>
</dbReference>
<dbReference type="SMART" id="SM00388">
    <property type="entry name" value="HisKA"/>
    <property type="match status" value="1"/>
</dbReference>
<keyword evidence="6" id="KW-0547">Nucleotide-binding</keyword>
<feature type="domain" description="HAMP" evidence="13">
    <location>
        <begin position="213"/>
        <end position="265"/>
    </location>
</feature>
<evidence type="ECO:0000256" key="8">
    <source>
        <dbReference type="ARBA" id="ARBA00022840"/>
    </source>
</evidence>
<evidence type="ECO:0000256" key="10">
    <source>
        <dbReference type="SAM" id="Coils"/>
    </source>
</evidence>
<evidence type="ECO:0000256" key="9">
    <source>
        <dbReference type="ARBA" id="ARBA00023012"/>
    </source>
</evidence>
<dbReference type="SUPFAM" id="SSF55874">
    <property type="entry name" value="ATPase domain of HSP90 chaperone/DNA topoisomerase II/histidine kinase"/>
    <property type="match status" value="1"/>
</dbReference>
<dbReference type="PRINTS" id="PR00344">
    <property type="entry name" value="BCTRLSENSOR"/>
</dbReference>
<dbReference type="PANTHER" id="PTHR43065">
    <property type="entry name" value="SENSOR HISTIDINE KINASE"/>
    <property type="match status" value="1"/>
</dbReference>
<feature type="domain" description="Histidine kinase" evidence="12">
    <location>
        <begin position="307"/>
        <end position="522"/>
    </location>
</feature>
<dbReference type="CDD" id="cd00082">
    <property type="entry name" value="HisKA"/>
    <property type="match status" value="1"/>
</dbReference>
<keyword evidence="9" id="KW-0902">Two-component regulatory system</keyword>
<evidence type="ECO:0000256" key="11">
    <source>
        <dbReference type="SAM" id="Phobius"/>
    </source>
</evidence>
<dbReference type="SUPFAM" id="SSF47384">
    <property type="entry name" value="Homodimeric domain of signal transducing histidine kinase"/>
    <property type="match status" value="1"/>
</dbReference>
<dbReference type="Pfam" id="PF00672">
    <property type="entry name" value="HAMP"/>
    <property type="match status" value="1"/>
</dbReference>
<dbReference type="Gene3D" id="3.30.565.10">
    <property type="entry name" value="Histidine kinase-like ATPase, C-terminal domain"/>
    <property type="match status" value="1"/>
</dbReference>
<keyword evidence="7" id="KW-0418">Kinase</keyword>
<protein>
    <recommendedName>
        <fullName evidence="3">histidine kinase</fullName>
        <ecNumber evidence="3">2.7.13.3</ecNumber>
    </recommendedName>
</protein>
<evidence type="ECO:0000256" key="6">
    <source>
        <dbReference type="ARBA" id="ARBA00022741"/>
    </source>
</evidence>
<dbReference type="CDD" id="cd06225">
    <property type="entry name" value="HAMP"/>
    <property type="match status" value="1"/>
</dbReference>
<keyword evidence="8" id="KW-0067">ATP-binding</keyword>
<dbReference type="PANTHER" id="PTHR43065:SF10">
    <property type="entry name" value="PEROXIDE STRESS-ACTIVATED HISTIDINE KINASE MAK3"/>
    <property type="match status" value="1"/>
</dbReference>
<accession>A0A7V2ZIE0</accession>
<dbReference type="AlphaFoldDB" id="A0A7V2ZIE0"/>
<dbReference type="InterPro" id="IPR036097">
    <property type="entry name" value="HisK_dim/P_sf"/>
</dbReference>
<dbReference type="InterPro" id="IPR003661">
    <property type="entry name" value="HisK_dim/P_dom"/>
</dbReference>
<comment type="catalytic activity">
    <reaction evidence="1">
        <text>ATP + protein L-histidine = ADP + protein N-phospho-L-histidine.</text>
        <dbReference type="EC" id="2.7.13.3"/>
    </reaction>
</comment>
<evidence type="ECO:0000256" key="1">
    <source>
        <dbReference type="ARBA" id="ARBA00000085"/>
    </source>
</evidence>
<organism evidence="14">
    <name type="scientific">Ignavibacterium album</name>
    <dbReference type="NCBI Taxonomy" id="591197"/>
    <lineage>
        <taxon>Bacteria</taxon>
        <taxon>Pseudomonadati</taxon>
        <taxon>Ignavibacteriota</taxon>
        <taxon>Ignavibacteria</taxon>
        <taxon>Ignavibacteriales</taxon>
        <taxon>Ignavibacteriaceae</taxon>
        <taxon>Ignavibacterium</taxon>
    </lineage>
</organism>
<dbReference type="GO" id="GO:0016020">
    <property type="term" value="C:membrane"/>
    <property type="evidence" value="ECO:0007669"/>
    <property type="project" value="UniProtKB-SubCell"/>
</dbReference>
<keyword evidence="11" id="KW-1133">Transmembrane helix</keyword>
<feature type="coiled-coil region" evidence="10">
    <location>
        <begin position="253"/>
        <end position="298"/>
    </location>
</feature>
<dbReference type="Gene3D" id="1.10.287.130">
    <property type="match status" value="1"/>
</dbReference>
<evidence type="ECO:0000313" key="14">
    <source>
        <dbReference type="EMBL" id="HFI90522.1"/>
    </source>
</evidence>
<dbReference type="Pfam" id="PF02518">
    <property type="entry name" value="HATPase_c"/>
    <property type="match status" value="1"/>
</dbReference>
<reference evidence="14" key="1">
    <citation type="journal article" date="2020" name="mSystems">
        <title>Genome- and Community-Level Interaction Insights into Carbon Utilization and Element Cycling Functions of Hydrothermarchaeota in Hydrothermal Sediment.</title>
        <authorList>
            <person name="Zhou Z."/>
            <person name="Liu Y."/>
            <person name="Xu W."/>
            <person name="Pan J."/>
            <person name="Luo Z.H."/>
            <person name="Li M."/>
        </authorList>
    </citation>
    <scope>NUCLEOTIDE SEQUENCE [LARGE SCALE GENOMIC DNA]</scope>
    <source>
        <strain evidence="14">SpSt-479</strain>
    </source>
</reference>
<dbReference type="Pfam" id="PF09984">
    <property type="entry name" value="sCache_4"/>
    <property type="match status" value="1"/>
</dbReference>
<feature type="transmembrane region" description="Helical" evidence="11">
    <location>
        <begin position="191"/>
        <end position="211"/>
    </location>
</feature>
<name>A0A7V2ZIE0_9BACT</name>
<dbReference type="GO" id="GO:0005524">
    <property type="term" value="F:ATP binding"/>
    <property type="evidence" value="ECO:0007669"/>
    <property type="project" value="UniProtKB-KW"/>
</dbReference>
<dbReference type="Gene3D" id="3.30.450.290">
    <property type="match status" value="1"/>
</dbReference>
<dbReference type="GO" id="GO:0000155">
    <property type="term" value="F:phosphorelay sensor kinase activity"/>
    <property type="evidence" value="ECO:0007669"/>
    <property type="project" value="InterPro"/>
</dbReference>
<keyword evidence="4" id="KW-0597">Phosphoprotein</keyword>
<dbReference type="SMART" id="SM00387">
    <property type="entry name" value="HATPase_c"/>
    <property type="match status" value="1"/>
</dbReference>
<evidence type="ECO:0000256" key="2">
    <source>
        <dbReference type="ARBA" id="ARBA00004370"/>
    </source>
</evidence>
<evidence type="ECO:0000259" key="12">
    <source>
        <dbReference type="PROSITE" id="PS50109"/>
    </source>
</evidence>
<keyword evidence="10" id="KW-0175">Coiled coil</keyword>
<dbReference type="InterPro" id="IPR004358">
    <property type="entry name" value="Sig_transdc_His_kin-like_C"/>
</dbReference>
<comment type="caution">
    <text evidence="14">The sequence shown here is derived from an EMBL/GenBank/DDBJ whole genome shotgun (WGS) entry which is preliminary data.</text>
</comment>
<dbReference type="InterPro" id="IPR036890">
    <property type="entry name" value="HATPase_C_sf"/>
</dbReference>
<evidence type="ECO:0000259" key="13">
    <source>
        <dbReference type="PROSITE" id="PS50885"/>
    </source>
</evidence>
<keyword evidence="5" id="KW-0808">Transferase</keyword>
<keyword evidence="11" id="KW-0812">Transmembrane</keyword>
<dbReference type="PROSITE" id="PS50109">
    <property type="entry name" value="HIS_KIN"/>
    <property type="match status" value="1"/>
</dbReference>
<feature type="transmembrane region" description="Helical" evidence="11">
    <location>
        <begin position="12"/>
        <end position="31"/>
    </location>
</feature>
<dbReference type="Gene3D" id="1.10.8.500">
    <property type="entry name" value="HAMP domain in histidine kinase"/>
    <property type="match status" value="1"/>
</dbReference>
<dbReference type="SMART" id="SM00304">
    <property type="entry name" value="HAMP"/>
    <property type="match status" value="1"/>
</dbReference>
<comment type="subcellular location">
    <subcellularLocation>
        <location evidence="2">Membrane</location>
    </subcellularLocation>
</comment>
<dbReference type="InterPro" id="IPR003660">
    <property type="entry name" value="HAMP_dom"/>
</dbReference>
<dbReference type="InterPro" id="IPR003594">
    <property type="entry name" value="HATPase_dom"/>
</dbReference>
<dbReference type="InterPro" id="IPR019247">
    <property type="entry name" value="Histidine_kinase_BarA_N"/>
</dbReference>
<evidence type="ECO:0000256" key="5">
    <source>
        <dbReference type="ARBA" id="ARBA00022679"/>
    </source>
</evidence>